<dbReference type="Pfam" id="PF01392">
    <property type="entry name" value="Fz"/>
    <property type="match status" value="2"/>
</dbReference>
<feature type="disulfide bond" evidence="6">
    <location>
        <begin position="448"/>
        <end position="466"/>
    </location>
</feature>
<dbReference type="Gene3D" id="1.10.2000.10">
    <property type="entry name" value="Frizzled cysteine-rich domain"/>
    <property type="match status" value="2"/>
</dbReference>
<evidence type="ECO:0000256" key="2">
    <source>
        <dbReference type="ARBA" id="ARBA00022473"/>
    </source>
</evidence>
<dbReference type="InterPro" id="IPR000082">
    <property type="entry name" value="SEA_dom"/>
</dbReference>
<dbReference type="PANTHER" id="PTHR11309:SF47">
    <property type="entry name" value="FRIZZLED"/>
    <property type="match status" value="1"/>
</dbReference>
<dbReference type="Pfam" id="PF00057">
    <property type="entry name" value="Ldl_recept_a"/>
    <property type="match status" value="1"/>
</dbReference>
<name>A0ABM0MR65_SACKO</name>
<dbReference type="PROSITE" id="PS50024">
    <property type="entry name" value="SEA"/>
    <property type="match status" value="1"/>
</dbReference>
<dbReference type="InterPro" id="IPR036055">
    <property type="entry name" value="LDL_receptor-like_sf"/>
</dbReference>
<dbReference type="PANTHER" id="PTHR11309">
    <property type="entry name" value="FRIZZLED"/>
    <property type="match status" value="1"/>
</dbReference>
<dbReference type="SUPFAM" id="SSF57424">
    <property type="entry name" value="LDL receptor-like module"/>
    <property type="match status" value="1"/>
</dbReference>
<feature type="disulfide bond" evidence="6">
    <location>
        <begin position="441"/>
        <end position="453"/>
    </location>
</feature>
<reference evidence="11" key="1">
    <citation type="submission" date="2025-08" db="UniProtKB">
        <authorList>
            <consortium name="RefSeq"/>
        </authorList>
    </citation>
    <scope>IDENTIFICATION</scope>
    <source>
        <tissue evidence="11">Testes</tissue>
    </source>
</reference>
<evidence type="ECO:0000256" key="6">
    <source>
        <dbReference type="PROSITE-ProRule" id="PRU00124"/>
    </source>
</evidence>
<evidence type="ECO:0000259" key="8">
    <source>
        <dbReference type="PROSITE" id="PS50024"/>
    </source>
</evidence>
<feature type="domain" description="SEA" evidence="8">
    <location>
        <begin position="146"/>
        <end position="265"/>
    </location>
</feature>
<evidence type="ECO:0000256" key="4">
    <source>
        <dbReference type="ARBA" id="ARBA00023157"/>
    </source>
</evidence>
<evidence type="ECO:0000256" key="7">
    <source>
        <dbReference type="SAM" id="Phobius"/>
    </source>
</evidence>
<organism evidence="10 11">
    <name type="scientific">Saccoglossus kowalevskii</name>
    <name type="common">Acorn worm</name>
    <dbReference type="NCBI Taxonomy" id="10224"/>
    <lineage>
        <taxon>Eukaryota</taxon>
        <taxon>Metazoa</taxon>
        <taxon>Hemichordata</taxon>
        <taxon>Enteropneusta</taxon>
        <taxon>Harrimaniidae</taxon>
        <taxon>Saccoglossus</taxon>
    </lineage>
</organism>
<dbReference type="PROSITE" id="PS50068">
    <property type="entry name" value="LDLRA_2"/>
    <property type="match status" value="1"/>
</dbReference>
<dbReference type="PROSITE" id="PS01209">
    <property type="entry name" value="LDLRA_1"/>
    <property type="match status" value="1"/>
</dbReference>
<dbReference type="InterPro" id="IPR015526">
    <property type="entry name" value="Frizzled/SFRP"/>
</dbReference>
<dbReference type="CDD" id="cd07066">
    <property type="entry name" value="CRD_FZ"/>
    <property type="match status" value="2"/>
</dbReference>
<keyword evidence="4 6" id="KW-1015">Disulfide bond</keyword>
<comment type="caution">
    <text evidence="5">Lacks conserved residue(s) required for the propagation of feature annotation.</text>
</comment>
<dbReference type="SUPFAM" id="SSF63501">
    <property type="entry name" value="Frizzled cysteine-rich domain"/>
    <property type="match status" value="2"/>
</dbReference>
<dbReference type="InterPro" id="IPR023415">
    <property type="entry name" value="LDLR_class-A_CS"/>
</dbReference>
<keyword evidence="7" id="KW-0472">Membrane</keyword>
<dbReference type="RefSeq" id="XP_006822506.1">
    <property type="nucleotide sequence ID" value="XM_006822443.1"/>
</dbReference>
<accession>A0ABM0MR65</accession>
<dbReference type="PROSITE" id="PS50038">
    <property type="entry name" value="FZ"/>
    <property type="match status" value="2"/>
</dbReference>
<dbReference type="Proteomes" id="UP000694865">
    <property type="component" value="Unplaced"/>
</dbReference>
<proteinExistence type="predicted"/>
<feature type="domain" description="FZ" evidence="9">
    <location>
        <begin position="313"/>
        <end position="429"/>
    </location>
</feature>
<keyword evidence="7" id="KW-0812">Transmembrane</keyword>
<dbReference type="SMART" id="SM00063">
    <property type="entry name" value="FRI"/>
    <property type="match status" value="2"/>
</dbReference>
<comment type="subcellular location">
    <subcellularLocation>
        <location evidence="1">Cell membrane</location>
        <topology evidence="1">Single-pass type II membrane protein</topology>
    </subcellularLocation>
</comment>
<evidence type="ECO:0000313" key="10">
    <source>
        <dbReference type="Proteomes" id="UP000694865"/>
    </source>
</evidence>
<keyword evidence="3" id="KW-0735">Signal-anchor</keyword>
<dbReference type="Pfam" id="PF01390">
    <property type="entry name" value="SEA"/>
    <property type="match status" value="1"/>
</dbReference>
<dbReference type="InterPro" id="IPR036790">
    <property type="entry name" value="Frizzled_dom_sf"/>
</dbReference>
<evidence type="ECO:0000259" key="9">
    <source>
        <dbReference type="PROSITE" id="PS50038"/>
    </source>
</evidence>
<keyword evidence="10" id="KW-1185">Reference proteome</keyword>
<protein>
    <submittedName>
        <fullName evidence="11">Uncharacterized protein LOC102807079</fullName>
    </submittedName>
</protein>
<feature type="disulfide bond" evidence="6">
    <location>
        <begin position="460"/>
        <end position="475"/>
    </location>
</feature>
<dbReference type="GeneID" id="102807079"/>
<feature type="domain" description="FZ" evidence="9">
    <location>
        <begin position="480"/>
        <end position="587"/>
    </location>
</feature>
<gene>
    <name evidence="11" type="primary">LOC102807079</name>
</gene>
<keyword evidence="7" id="KW-1133">Transmembrane helix</keyword>
<dbReference type="SMART" id="SM00200">
    <property type="entry name" value="SEA"/>
    <property type="match status" value="1"/>
</dbReference>
<dbReference type="CDD" id="cd00112">
    <property type="entry name" value="LDLa"/>
    <property type="match status" value="1"/>
</dbReference>
<evidence type="ECO:0000313" key="11">
    <source>
        <dbReference type="RefSeq" id="XP_006822506.1"/>
    </source>
</evidence>
<evidence type="ECO:0000256" key="1">
    <source>
        <dbReference type="ARBA" id="ARBA00004401"/>
    </source>
</evidence>
<dbReference type="InterPro" id="IPR020067">
    <property type="entry name" value="Frizzled_dom"/>
</dbReference>
<feature type="transmembrane region" description="Helical" evidence="7">
    <location>
        <begin position="91"/>
        <end position="114"/>
    </location>
</feature>
<evidence type="ECO:0000256" key="3">
    <source>
        <dbReference type="ARBA" id="ARBA00022968"/>
    </source>
</evidence>
<dbReference type="Gene3D" id="3.30.70.960">
    <property type="entry name" value="SEA domain"/>
    <property type="match status" value="1"/>
</dbReference>
<sequence length="593" mass="65884">MMNRQSKYTCTTTDAIDDLQQGHVNGGYAHYKQHQRKAPVHDTVHDTVHEFKTVDGGIGTRRFSSKAKLTSWEVPDKKKIPQNRTRRKTSYYIALLVYISVFVSITAGVLYYTVSSIMNSETAKATEGHKDLVTTPTRDIVTLNQDMIVFHGELRLELIEGQAVTFSTELNEAGTDEFKSLAKQIEESLDDVYVHSNLSALYNSSKVTGFRNGSIISEFDIIFNLGQLTDDVDDFSETSSISTVDVFNILTRTVAESAFINDSSIFSGVDPDSITIVKAISTNDVRSTQSLTKVLRSTQTFVPQTTQISWSPDEDYECHDINVNACDSLPYNRTILPVNAVEAMNTNVGLLLNIVRGCHPDIDVYLCAMAIPECPSPGSYRPRSLCPAFCHEILEDCEDVMTQIGVPINCSVSSQGDHVTDETNTCIQPSNSTKALDSRRCKDDEFVCGNGRCILMADVCNHKNDCGDSSDETNCYYPTCHRIELDVCNVLPYNTTILPASVVKDLNQMFTFVFQLAGNCHKHLKFVICAMTLPECPDAGSLVSRPVCRPLCEEVLEECGYILDQLHIPINCSMTQVVPDYHGCIEPDDTIHD</sequence>
<dbReference type="Gene3D" id="4.10.400.10">
    <property type="entry name" value="Low-density Lipoprotein Receptor"/>
    <property type="match status" value="1"/>
</dbReference>
<dbReference type="SMART" id="SM00192">
    <property type="entry name" value="LDLa"/>
    <property type="match status" value="1"/>
</dbReference>
<dbReference type="InterPro" id="IPR036364">
    <property type="entry name" value="SEA_dom_sf"/>
</dbReference>
<evidence type="ECO:0000256" key="5">
    <source>
        <dbReference type="PROSITE-ProRule" id="PRU00090"/>
    </source>
</evidence>
<keyword evidence="2" id="KW-0217">Developmental protein</keyword>
<dbReference type="SUPFAM" id="SSF82671">
    <property type="entry name" value="SEA domain"/>
    <property type="match status" value="1"/>
</dbReference>
<dbReference type="InterPro" id="IPR002172">
    <property type="entry name" value="LDrepeatLR_classA_rpt"/>
</dbReference>